<name>A0A6H5HW00_9HYME</name>
<organism evidence="18 19">
    <name type="scientific">Trichogramma brassicae</name>
    <dbReference type="NCBI Taxonomy" id="86971"/>
    <lineage>
        <taxon>Eukaryota</taxon>
        <taxon>Metazoa</taxon>
        <taxon>Ecdysozoa</taxon>
        <taxon>Arthropoda</taxon>
        <taxon>Hexapoda</taxon>
        <taxon>Insecta</taxon>
        <taxon>Pterygota</taxon>
        <taxon>Neoptera</taxon>
        <taxon>Endopterygota</taxon>
        <taxon>Hymenoptera</taxon>
        <taxon>Apocrita</taxon>
        <taxon>Proctotrupomorpha</taxon>
        <taxon>Chalcidoidea</taxon>
        <taxon>Trichogrammatidae</taxon>
        <taxon>Trichogramma</taxon>
    </lineage>
</organism>
<feature type="domain" description="C2H2-type" evidence="15">
    <location>
        <begin position="187"/>
        <end position="215"/>
    </location>
</feature>
<dbReference type="Gene3D" id="3.30.160.60">
    <property type="entry name" value="Classic Zinc Finger"/>
    <property type="match status" value="12"/>
</dbReference>
<evidence type="ECO:0000313" key="19">
    <source>
        <dbReference type="Proteomes" id="UP000479190"/>
    </source>
</evidence>
<dbReference type="Pfam" id="PF00063">
    <property type="entry name" value="Myosin_head"/>
    <property type="match status" value="1"/>
</dbReference>
<dbReference type="OrthoDB" id="6108017at2759"/>
<evidence type="ECO:0000259" key="16">
    <source>
        <dbReference type="PROSITE" id="PS51456"/>
    </source>
</evidence>
<feature type="compositionally biased region" description="Pro residues" evidence="13">
    <location>
        <begin position="1206"/>
        <end position="1218"/>
    </location>
</feature>
<feature type="domain" description="Myosin motor" evidence="16">
    <location>
        <begin position="557"/>
        <end position="828"/>
    </location>
</feature>
<dbReference type="GO" id="GO:0008270">
    <property type="term" value="F:zinc ion binding"/>
    <property type="evidence" value="ECO:0007669"/>
    <property type="project" value="UniProtKB-KW"/>
</dbReference>
<evidence type="ECO:0000259" key="15">
    <source>
        <dbReference type="PROSITE" id="PS50157"/>
    </source>
</evidence>
<keyword evidence="7" id="KW-0067">ATP-binding</keyword>
<dbReference type="SMART" id="SM00242">
    <property type="entry name" value="MYSc"/>
    <property type="match status" value="1"/>
</dbReference>
<keyword evidence="9" id="KW-0505">Motor protein</keyword>
<dbReference type="Gene3D" id="3.40.850.10">
    <property type="entry name" value="Kinesin motor domain"/>
    <property type="match status" value="1"/>
</dbReference>
<feature type="domain" description="C2H2-type" evidence="15">
    <location>
        <begin position="71"/>
        <end position="99"/>
    </location>
</feature>
<feature type="domain" description="TH1" evidence="17">
    <location>
        <begin position="866"/>
        <end position="1057"/>
    </location>
</feature>
<evidence type="ECO:0000256" key="2">
    <source>
        <dbReference type="ARBA" id="ARBA00022723"/>
    </source>
</evidence>
<keyword evidence="5 10" id="KW-0863">Zinc-finger</keyword>
<evidence type="ECO:0000256" key="12">
    <source>
        <dbReference type="PROSITE-ProRule" id="PRU00782"/>
    </source>
</evidence>
<dbReference type="SUPFAM" id="SSF52540">
    <property type="entry name" value="P-loop containing nucleoside triphosphate hydrolases"/>
    <property type="match status" value="1"/>
</dbReference>
<evidence type="ECO:0000256" key="1">
    <source>
        <dbReference type="ARBA" id="ARBA00022443"/>
    </source>
</evidence>
<dbReference type="Pfam" id="PF00018">
    <property type="entry name" value="SH3_1"/>
    <property type="match status" value="1"/>
</dbReference>
<keyword evidence="3" id="KW-0677">Repeat</keyword>
<dbReference type="Proteomes" id="UP000479190">
    <property type="component" value="Unassembled WGS sequence"/>
</dbReference>
<dbReference type="PROSITE" id="PS00028">
    <property type="entry name" value="ZINC_FINGER_C2H2_1"/>
    <property type="match status" value="12"/>
</dbReference>
<keyword evidence="19" id="KW-1185">Reference proteome</keyword>
<dbReference type="PROSITE" id="PS51456">
    <property type="entry name" value="MYOSIN_MOTOR"/>
    <property type="match status" value="1"/>
</dbReference>
<keyword evidence="4" id="KW-0547">Nucleotide-binding</keyword>
<feature type="domain" description="C2H2-type" evidence="15">
    <location>
        <begin position="245"/>
        <end position="273"/>
    </location>
</feature>
<accession>A0A6H5HW00</accession>
<keyword evidence="6" id="KW-0862">Zinc</keyword>
<dbReference type="GO" id="GO:0005524">
    <property type="term" value="F:ATP binding"/>
    <property type="evidence" value="ECO:0007669"/>
    <property type="project" value="UniProtKB-KW"/>
</dbReference>
<dbReference type="InterPro" id="IPR036961">
    <property type="entry name" value="Kinesin_motor_dom_sf"/>
</dbReference>
<keyword evidence="12" id="KW-0009">Actin-binding</keyword>
<feature type="domain" description="C2H2-type" evidence="15">
    <location>
        <begin position="332"/>
        <end position="360"/>
    </location>
</feature>
<dbReference type="PANTHER" id="PTHR23234:SF10">
    <property type="entry name" value="RIKEN CDNA 6720489N17 GENE-RELATED"/>
    <property type="match status" value="1"/>
</dbReference>
<evidence type="ECO:0000256" key="7">
    <source>
        <dbReference type="ARBA" id="ARBA00022840"/>
    </source>
</evidence>
<dbReference type="InterPro" id="IPR036236">
    <property type="entry name" value="Znf_C2H2_sf"/>
</dbReference>
<evidence type="ECO:0008006" key="20">
    <source>
        <dbReference type="Google" id="ProtNLM"/>
    </source>
</evidence>
<dbReference type="Gene3D" id="2.30.30.40">
    <property type="entry name" value="SH3 Domains"/>
    <property type="match status" value="1"/>
</dbReference>
<evidence type="ECO:0000256" key="11">
    <source>
        <dbReference type="PROSITE-ProRule" id="PRU00192"/>
    </source>
</evidence>
<dbReference type="Pfam" id="PF06017">
    <property type="entry name" value="Myosin_TH1"/>
    <property type="match status" value="1"/>
</dbReference>
<gene>
    <name evidence="18" type="ORF">TBRA_LOCUS150</name>
</gene>
<evidence type="ECO:0000259" key="17">
    <source>
        <dbReference type="PROSITE" id="PS51757"/>
    </source>
</evidence>
<feature type="domain" description="C2H2-type" evidence="15">
    <location>
        <begin position="274"/>
        <end position="302"/>
    </location>
</feature>
<dbReference type="GO" id="GO:0016459">
    <property type="term" value="C:myosin complex"/>
    <property type="evidence" value="ECO:0007669"/>
    <property type="project" value="UniProtKB-KW"/>
</dbReference>
<evidence type="ECO:0000256" key="13">
    <source>
        <dbReference type="SAM" id="MobiDB-lite"/>
    </source>
</evidence>
<feature type="region of interest" description="Disordered" evidence="13">
    <location>
        <begin position="1160"/>
        <end position="1181"/>
    </location>
</feature>
<dbReference type="InterPro" id="IPR001452">
    <property type="entry name" value="SH3_domain"/>
</dbReference>
<feature type="domain" description="SH3" evidence="14">
    <location>
        <begin position="1276"/>
        <end position="1316"/>
    </location>
</feature>
<sequence>MHQKTVHEGRKDYACEKCEKKFGHKQDLFVHQRTIHEGRKDYECDKCEKKYGHKSRLLWHKKTIHEGRKDFECDNCEKKFTQKVHLLRHQMIVHEGRKDYACNKCGKLFGLKHNLLVHQKIVHKDQKDFACDKCEKRFVVKTDLLKHHMTVHDGRKDFVCDKCEKKFGRKSHLLLHKKTIHEGRKDYECDNCEKKFTQKVHLLRHQKLVHEGRKDYACNKCEKLFGLKQNLILHQKIVHEGHKNFACDKCEKRFAVKTDLLKHHMTVHEGRKDFACDKCEKKFGQKSHLHSHKNIMHEGRRDFECDKCEKKFGYRSHLIEHKKTVHEVRKYYECDKCEKKFGQKSNLLAHQKTVHGGRKDFACDRTRRLRNFVIFLCILHDWKLLQCALTSMPRTEVSRHVYHVESGEISSDIYYVRSEKTENRKYLCMYVRARAVAGFGTARAHLVAAQNVSFATPALAGSGQNHSCWPDVLLHASCIRRRDVNVVYIDGCATRDRIGCSQQPRRRDPIGVNVITDDRNKTIFPPSILRDDRFTLAQYRYNVALGYYTHLSAAMCEEYVSENIQWTQIDFFNNAVVVDLLEGKRPPGLFLILDDVCATLHGGSSGADADLQKKFAGAASSHAHFQATSDGFAVRHYAGSVAYSVESFCDKNRDVLFLDLVELMQTSTNSLVRDIYPIETAANGKTRTLKSRPTTAGSKIRSQASRLVSQLMRCTPHYIRCIKPNETKRPRDWDGQGVKHQVEYLGLKENIRVRRAGFVYRRPFAKFLQRYAILTKETWPRWQGVDERQGCEWILASACVDRDRYQLGRSKLFIKAPESLFMLEEARDRKYNMYARVLQRAFKKFFAKKRQAAQKQEAADLLYGQKQRRKGSLNRNFVGDYIGLDMKPRLVSLVGKREKIFFAETVKKYDRRFKACRRDLILTGKYLYLIGREPIKKGPEKGKAIEVIKRKLLYEQIGQISLSTLQDNFVVIHTREDYASLLEIVFKTEFLSVFKKKFAEKMGHSPIIKFGNAIEFKVKKEGWGGGGTRIVKFVQNGYGDIEILTPSSKLLTVSIGPGLPAISKPGVPLTIRTGYDANGAANRAVANGNNHHHHQNNHQRAPANSVQQSNGQQQARYANTPDQEPPQQQQQQQQQQQPTTQVTNGRPILPINRPVFQQTAAANKIQQTQQQQQQQPNKLQQSAGIPIMAVLANAAKQSQHRGLIKAPPPPSEPAPPNQPTIHSAFRLPQLNSVAAAAALNGQHRLQSQQKTQNNNNNVQNNGPDKPNPRPRKPQLPSLPKVKALYDYSPQDLDELGLQEGDIVEVLKQRKEAYEYN</sequence>
<reference evidence="18 19" key="1">
    <citation type="submission" date="2020-02" db="EMBL/GenBank/DDBJ databases">
        <authorList>
            <person name="Ferguson B K."/>
        </authorList>
    </citation>
    <scope>NUCLEOTIDE SEQUENCE [LARGE SCALE GENOMIC DNA]</scope>
</reference>
<comment type="caution">
    <text evidence="12">Lacks conserved residue(s) required for the propagation of feature annotation.</text>
</comment>
<dbReference type="FunFam" id="3.30.160.60:FF:000100">
    <property type="entry name" value="Zinc finger 45-like"/>
    <property type="match status" value="2"/>
</dbReference>
<dbReference type="SUPFAM" id="SSF50044">
    <property type="entry name" value="SH3-domain"/>
    <property type="match status" value="1"/>
</dbReference>
<feature type="domain" description="C2H2-type" evidence="15">
    <location>
        <begin position="42"/>
        <end position="70"/>
    </location>
</feature>
<dbReference type="Gene3D" id="1.20.58.530">
    <property type="match status" value="1"/>
</dbReference>
<feature type="region of interest" description="Disordered" evidence="13">
    <location>
        <begin position="1082"/>
        <end position="1148"/>
    </location>
</feature>
<dbReference type="GO" id="GO:0003779">
    <property type="term" value="F:actin binding"/>
    <property type="evidence" value="ECO:0007669"/>
    <property type="project" value="UniProtKB-KW"/>
</dbReference>
<dbReference type="InterPro" id="IPR036028">
    <property type="entry name" value="SH3-like_dom_sf"/>
</dbReference>
<dbReference type="InterPro" id="IPR027417">
    <property type="entry name" value="P-loop_NTPase"/>
</dbReference>
<keyword evidence="1 11" id="KW-0728">SH3 domain</keyword>
<evidence type="ECO:0000313" key="18">
    <source>
        <dbReference type="EMBL" id="CAB0027920.1"/>
    </source>
</evidence>
<dbReference type="InterPro" id="IPR013087">
    <property type="entry name" value="Znf_C2H2_type"/>
</dbReference>
<dbReference type="PROSITE" id="PS50157">
    <property type="entry name" value="ZINC_FINGER_C2H2_2"/>
    <property type="match status" value="12"/>
</dbReference>
<evidence type="ECO:0000256" key="6">
    <source>
        <dbReference type="ARBA" id="ARBA00022833"/>
    </source>
</evidence>
<keyword evidence="8 12" id="KW-0518">Myosin</keyword>
<dbReference type="InterPro" id="IPR001609">
    <property type="entry name" value="Myosin_head_motor_dom-like"/>
</dbReference>
<feature type="domain" description="C2H2-type" evidence="15">
    <location>
        <begin position="216"/>
        <end position="244"/>
    </location>
</feature>
<evidence type="ECO:0000256" key="4">
    <source>
        <dbReference type="ARBA" id="ARBA00022741"/>
    </source>
</evidence>
<dbReference type="Pfam" id="PF00096">
    <property type="entry name" value="zf-C2H2"/>
    <property type="match status" value="9"/>
</dbReference>
<feature type="compositionally biased region" description="Low complexity" evidence="13">
    <location>
        <begin position="1246"/>
        <end position="1261"/>
    </location>
</feature>
<dbReference type="InterPro" id="IPR010926">
    <property type="entry name" value="Myosin_TH1"/>
</dbReference>
<comment type="similarity">
    <text evidence="12">Belongs to the TRAFAC class myosin-kinesin ATPase superfamily. Myosin family.</text>
</comment>
<feature type="compositionally biased region" description="Low complexity" evidence="13">
    <location>
        <begin position="1120"/>
        <end position="1143"/>
    </location>
</feature>
<dbReference type="InterPro" id="IPR050758">
    <property type="entry name" value="Znf_C2H2-type"/>
</dbReference>
<evidence type="ECO:0000256" key="9">
    <source>
        <dbReference type="ARBA" id="ARBA00023175"/>
    </source>
</evidence>
<dbReference type="EMBL" id="CADCXV010000025">
    <property type="protein sequence ID" value="CAB0027920.1"/>
    <property type="molecule type" value="Genomic_DNA"/>
</dbReference>
<feature type="domain" description="C2H2-type" evidence="15">
    <location>
        <begin position="303"/>
        <end position="331"/>
    </location>
</feature>
<dbReference type="SUPFAM" id="SSF57667">
    <property type="entry name" value="beta-beta-alpha zinc fingers"/>
    <property type="match status" value="6"/>
</dbReference>
<evidence type="ECO:0000256" key="5">
    <source>
        <dbReference type="ARBA" id="ARBA00022771"/>
    </source>
</evidence>
<feature type="region of interest" description="Disordered" evidence="13">
    <location>
        <begin position="1242"/>
        <end position="1278"/>
    </location>
</feature>
<dbReference type="PROSITE" id="PS50002">
    <property type="entry name" value="SH3"/>
    <property type="match status" value="1"/>
</dbReference>
<feature type="domain" description="C2H2-type" evidence="15">
    <location>
        <begin position="129"/>
        <end position="157"/>
    </location>
</feature>
<dbReference type="PANTHER" id="PTHR23234">
    <property type="entry name" value="ZNF44 PROTEIN"/>
    <property type="match status" value="1"/>
</dbReference>
<dbReference type="SMART" id="SM00355">
    <property type="entry name" value="ZnF_C2H2"/>
    <property type="match status" value="12"/>
</dbReference>
<proteinExistence type="inferred from homology"/>
<feature type="compositionally biased region" description="Polar residues" evidence="13">
    <location>
        <begin position="1105"/>
        <end position="1117"/>
    </location>
</feature>
<dbReference type="Gene3D" id="1.20.5.4820">
    <property type="match status" value="1"/>
</dbReference>
<dbReference type="PROSITE" id="PS51757">
    <property type="entry name" value="TH1"/>
    <property type="match status" value="1"/>
</dbReference>
<feature type="domain" description="C2H2-type" evidence="15">
    <location>
        <begin position="13"/>
        <end position="41"/>
    </location>
</feature>
<keyword evidence="2" id="KW-0479">Metal-binding</keyword>
<feature type="domain" description="C2H2-type" evidence="15">
    <location>
        <begin position="158"/>
        <end position="186"/>
    </location>
</feature>
<feature type="region of interest" description="Actin-binding" evidence="12">
    <location>
        <begin position="704"/>
        <end position="726"/>
    </location>
</feature>
<dbReference type="GO" id="GO:0003774">
    <property type="term" value="F:cytoskeletal motor activity"/>
    <property type="evidence" value="ECO:0007669"/>
    <property type="project" value="InterPro"/>
</dbReference>
<evidence type="ECO:0000256" key="3">
    <source>
        <dbReference type="ARBA" id="ARBA00022737"/>
    </source>
</evidence>
<evidence type="ECO:0000259" key="14">
    <source>
        <dbReference type="PROSITE" id="PS50002"/>
    </source>
</evidence>
<evidence type="ECO:0000256" key="10">
    <source>
        <dbReference type="PROSITE-ProRule" id="PRU00042"/>
    </source>
</evidence>
<feature type="region of interest" description="Disordered" evidence="13">
    <location>
        <begin position="1196"/>
        <end position="1222"/>
    </location>
</feature>
<protein>
    <recommendedName>
        <fullName evidence="20">Myosin motor domain-containing protein</fullName>
    </recommendedName>
</protein>
<evidence type="ECO:0000256" key="8">
    <source>
        <dbReference type="ARBA" id="ARBA00023123"/>
    </source>
</evidence>
<feature type="domain" description="C2H2-type" evidence="15">
    <location>
        <begin position="100"/>
        <end position="128"/>
    </location>
</feature>